<feature type="transmembrane region" description="Helical" evidence="5">
    <location>
        <begin position="122"/>
        <end position="142"/>
    </location>
</feature>
<keyword evidence="2 5" id="KW-0812">Transmembrane</keyword>
<dbReference type="OrthoDB" id="7284725at2"/>
<name>A0A437MM17_9PROT</name>
<dbReference type="InterPro" id="IPR007016">
    <property type="entry name" value="O-antigen_ligase-rel_domated"/>
</dbReference>
<dbReference type="Proteomes" id="UP000282957">
    <property type="component" value="Unassembled WGS sequence"/>
</dbReference>
<feature type="transmembrane region" description="Helical" evidence="5">
    <location>
        <begin position="92"/>
        <end position="115"/>
    </location>
</feature>
<feature type="transmembrane region" description="Helical" evidence="5">
    <location>
        <begin position="334"/>
        <end position="353"/>
    </location>
</feature>
<comment type="caution">
    <text evidence="7">The sequence shown here is derived from an EMBL/GenBank/DDBJ whole genome shotgun (WGS) entry which is preliminary data.</text>
</comment>
<dbReference type="Pfam" id="PF04932">
    <property type="entry name" value="Wzy_C"/>
    <property type="match status" value="1"/>
</dbReference>
<dbReference type="GO" id="GO:0016874">
    <property type="term" value="F:ligase activity"/>
    <property type="evidence" value="ECO:0007669"/>
    <property type="project" value="UniProtKB-KW"/>
</dbReference>
<keyword evidence="4 5" id="KW-0472">Membrane</keyword>
<dbReference type="EMBL" id="SACL01000001">
    <property type="protein sequence ID" value="RVT98707.1"/>
    <property type="molecule type" value="Genomic_DNA"/>
</dbReference>
<evidence type="ECO:0000256" key="1">
    <source>
        <dbReference type="ARBA" id="ARBA00004141"/>
    </source>
</evidence>
<sequence length="402" mass="41069">MIRASGAFAALAGLSAATLHYAGALKTSPLLARAPLDITVLALAALLPLLALMLAGGGWRVGRGIALPVLAAAGLWLWWVLAGAWAPNADTAIAKLAPLVLMGPLMLLAGLLVGADTTARNLLAHGVIGIGLLVAAGLAWGLATDSIQLGGRGPEDIQRVRVQYQLAGLAMASGAILAVLRVVEARSGWGRLAWLAVALPLAGGVFLPGGRAALLVLGAGVALVPAFRLWVARRPGAALGWVALVGLAGVAALGLVALDPERAERLRTLDRLMGDPGSAPEARLQLWSAAWRLAEPLGLGPGAFPQAAGYGVNPGMYPHNHALEAVAEGGFPGMVLWLAAFGGGLVLLLAGAWRLEAGRAARILALVLPMAITVMVSTDLTNRMAWFALGLALSAALERLDV</sequence>
<dbReference type="PANTHER" id="PTHR37422:SF13">
    <property type="entry name" value="LIPOPOLYSACCHARIDE BIOSYNTHESIS PROTEIN PA4999-RELATED"/>
    <property type="match status" value="1"/>
</dbReference>
<feature type="transmembrane region" description="Helical" evidence="5">
    <location>
        <begin position="238"/>
        <end position="258"/>
    </location>
</feature>
<reference evidence="7 8" key="1">
    <citation type="submission" date="2019-01" db="EMBL/GenBank/DDBJ databases">
        <authorList>
            <person name="Chen W.-M."/>
        </authorList>
    </citation>
    <scope>NUCLEOTIDE SEQUENCE [LARGE SCALE GENOMIC DNA]</scope>
    <source>
        <strain evidence="7 8">CCP-6</strain>
    </source>
</reference>
<dbReference type="InterPro" id="IPR051533">
    <property type="entry name" value="WaaL-like"/>
</dbReference>
<feature type="transmembrane region" description="Helical" evidence="5">
    <location>
        <begin position="213"/>
        <end position="231"/>
    </location>
</feature>
<dbReference type="GO" id="GO:0016020">
    <property type="term" value="C:membrane"/>
    <property type="evidence" value="ECO:0007669"/>
    <property type="project" value="UniProtKB-SubCell"/>
</dbReference>
<evidence type="ECO:0000259" key="6">
    <source>
        <dbReference type="Pfam" id="PF04932"/>
    </source>
</evidence>
<comment type="subcellular location">
    <subcellularLocation>
        <location evidence="1">Membrane</location>
        <topology evidence="1">Multi-pass membrane protein</topology>
    </subcellularLocation>
</comment>
<keyword evidence="8" id="KW-1185">Reference proteome</keyword>
<feature type="domain" description="O-antigen ligase-related" evidence="6">
    <location>
        <begin position="197"/>
        <end position="338"/>
    </location>
</feature>
<evidence type="ECO:0000256" key="4">
    <source>
        <dbReference type="ARBA" id="ARBA00023136"/>
    </source>
</evidence>
<evidence type="ECO:0000256" key="3">
    <source>
        <dbReference type="ARBA" id="ARBA00022989"/>
    </source>
</evidence>
<feature type="transmembrane region" description="Helical" evidence="5">
    <location>
        <begin position="65"/>
        <end position="86"/>
    </location>
</feature>
<evidence type="ECO:0000313" key="7">
    <source>
        <dbReference type="EMBL" id="RVT98707.1"/>
    </source>
</evidence>
<dbReference type="PANTHER" id="PTHR37422">
    <property type="entry name" value="TEICHURONIC ACID BIOSYNTHESIS PROTEIN TUAE"/>
    <property type="match status" value="1"/>
</dbReference>
<organism evidence="7 8">
    <name type="scientific">Rhodovarius crocodyli</name>
    <dbReference type="NCBI Taxonomy" id="1979269"/>
    <lineage>
        <taxon>Bacteria</taxon>
        <taxon>Pseudomonadati</taxon>
        <taxon>Pseudomonadota</taxon>
        <taxon>Alphaproteobacteria</taxon>
        <taxon>Acetobacterales</taxon>
        <taxon>Roseomonadaceae</taxon>
        <taxon>Rhodovarius</taxon>
    </lineage>
</organism>
<gene>
    <name evidence="7" type="ORF">EOD42_00930</name>
</gene>
<feature type="transmembrane region" description="Helical" evidence="5">
    <location>
        <begin position="38"/>
        <end position="58"/>
    </location>
</feature>
<dbReference type="RefSeq" id="WP_127785179.1">
    <property type="nucleotide sequence ID" value="NZ_SACL01000001.1"/>
</dbReference>
<evidence type="ECO:0000256" key="2">
    <source>
        <dbReference type="ARBA" id="ARBA00022692"/>
    </source>
</evidence>
<proteinExistence type="predicted"/>
<evidence type="ECO:0000313" key="8">
    <source>
        <dbReference type="Proteomes" id="UP000282957"/>
    </source>
</evidence>
<feature type="transmembrane region" description="Helical" evidence="5">
    <location>
        <begin position="189"/>
        <end position="207"/>
    </location>
</feature>
<feature type="transmembrane region" description="Helical" evidence="5">
    <location>
        <begin position="162"/>
        <end position="182"/>
    </location>
</feature>
<dbReference type="AlphaFoldDB" id="A0A437MM17"/>
<feature type="transmembrane region" description="Helical" evidence="5">
    <location>
        <begin position="360"/>
        <end position="378"/>
    </location>
</feature>
<keyword evidence="3 5" id="KW-1133">Transmembrane helix</keyword>
<keyword evidence="7" id="KW-0436">Ligase</keyword>
<evidence type="ECO:0000256" key="5">
    <source>
        <dbReference type="SAM" id="Phobius"/>
    </source>
</evidence>
<protein>
    <submittedName>
        <fullName evidence="7">O-antigen ligase domain-containing protein</fullName>
    </submittedName>
</protein>
<accession>A0A437MM17</accession>